<name>A0A7X2NN19_9CLOT</name>
<evidence type="ECO:0000313" key="1">
    <source>
        <dbReference type="EMBL" id="MSS37842.1"/>
    </source>
</evidence>
<comment type="caution">
    <text evidence="1">The sequence shown here is derived from an EMBL/GenBank/DDBJ whole genome shotgun (WGS) entry which is preliminary data.</text>
</comment>
<protein>
    <submittedName>
        <fullName evidence="1">Uncharacterized protein</fullName>
    </submittedName>
</protein>
<proteinExistence type="predicted"/>
<keyword evidence="2" id="KW-1185">Reference proteome</keyword>
<gene>
    <name evidence="1" type="ORF">FYJ39_15040</name>
</gene>
<sequence>MDKHEDLMIISGDVYLVIKNMKQVGWSSIRETSINRIIYMASVVYSFRFPQHKNIFEDNYHFNITLSGPEEAIVQNALINLESNEAILHDEDGYKLVNYTYEEKFTDIPFFEEKCSWIEDISYIIGIYGEDKIYDFIFRDPEYRVSLDSNKELCYNLDIGENNETVKFLNDFKKSFEDHLSVNIDLNNRKYLEMYFEYVFGRVLRGE</sequence>
<dbReference type="Proteomes" id="UP000429958">
    <property type="component" value="Unassembled WGS sequence"/>
</dbReference>
<reference evidence="1 2" key="1">
    <citation type="submission" date="2019-08" db="EMBL/GenBank/DDBJ databases">
        <title>In-depth cultivation of the pig gut microbiome towards novel bacterial diversity and tailored functional studies.</title>
        <authorList>
            <person name="Wylensek D."/>
            <person name="Hitch T.C.A."/>
            <person name="Clavel T."/>
        </authorList>
    </citation>
    <scope>NUCLEOTIDE SEQUENCE [LARGE SCALE GENOMIC DNA]</scope>
    <source>
        <strain evidence="1 2">WCA-389-WT-23D1</strain>
    </source>
</reference>
<organism evidence="1 2">
    <name type="scientific">Clostridium porci</name>
    <dbReference type="NCBI Taxonomy" id="2605778"/>
    <lineage>
        <taxon>Bacteria</taxon>
        <taxon>Bacillati</taxon>
        <taxon>Bacillota</taxon>
        <taxon>Clostridia</taxon>
        <taxon>Eubacteriales</taxon>
        <taxon>Clostridiaceae</taxon>
        <taxon>Clostridium</taxon>
    </lineage>
</organism>
<dbReference type="AlphaFoldDB" id="A0A7X2NN19"/>
<accession>A0A7X2NN19</accession>
<evidence type="ECO:0000313" key="2">
    <source>
        <dbReference type="Proteomes" id="UP000429958"/>
    </source>
</evidence>
<dbReference type="RefSeq" id="WP_154473288.1">
    <property type="nucleotide sequence ID" value="NZ_VUMD01000015.1"/>
</dbReference>
<dbReference type="EMBL" id="VUMD01000015">
    <property type="protein sequence ID" value="MSS37842.1"/>
    <property type="molecule type" value="Genomic_DNA"/>
</dbReference>